<dbReference type="RefSeq" id="WP_191070922.1">
    <property type="nucleotide sequence ID" value="NZ_CP060506.1"/>
</dbReference>
<evidence type="ECO:0000256" key="1">
    <source>
        <dbReference type="ARBA" id="ARBA00017378"/>
    </source>
</evidence>
<name>A0A8I0GB84_9ACTO</name>
<evidence type="ECO:0000313" key="7">
    <source>
        <dbReference type="EMBL" id="MBD3688826.1"/>
    </source>
</evidence>
<keyword evidence="2" id="KW-0633">Potassium transport</keyword>
<evidence type="ECO:0000313" key="8">
    <source>
        <dbReference type="Proteomes" id="UP000627538"/>
    </source>
</evidence>
<sequence length="221" mass="23799">MHFVVMGSGRVGSTVAAALDERGHSVAVIDINSAAFRKLPEDFSGQRIKGIGFDRAVLRKAGIEDAYGFAAVSSGDNTNIVAARVARETFGVRHVVARILDPRRAEVYERLGVRTIGAATWTSAQIIDQILPDQARTLHTDPDSGISIIKIRPHAGWVGVSFASLTERLEISIAYIVRAGHPVLDVHGGVVQSDDTVYVACERSRVADVRYALGRAPGQED</sequence>
<dbReference type="InterPro" id="IPR003148">
    <property type="entry name" value="RCK_N"/>
</dbReference>
<dbReference type="Pfam" id="PF02254">
    <property type="entry name" value="TrkA_N"/>
    <property type="match status" value="1"/>
</dbReference>
<accession>A0A8I0GB84</accession>
<dbReference type="Proteomes" id="UP000627538">
    <property type="component" value="Unassembled WGS sequence"/>
</dbReference>
<keyword evidence="4" id="KW-0520">NAD</keyword>
<feature type="domain" description="RCK N-terminal" evidence="5">
    <location>
        <begin position="1"/>
        <end position="120"/>
    </location>
</feature>
<dbReference type="EMBL" id="JACRUO010000001">
    <property type="protein sequence ID" value="MBD3688826.1"/>
    <property type="molecule type" value="Genomic_DNA"/>
</dbReference>
<dbReference type="GO" id="GO:0005886">
    <property type="term" value="C:plasma membrane"/>
    <property type="evidence" value="ECO:0007669"/>
    <property type="project" value="InterPro"/>
</dbReference>
<dbReference type="InterPro" id="IPR036291">
    <property type="entry name" value="NAD(P)-bd_dom_sf"/>
</dbReference>
<organism evidence="7 8">
    <name type="scientific">Nanchangia anserum</name>
    <dbReference type="NCBI Taxonomy" id="2692125"/>
    <lineage>
        <taxon>Bacteria</taxon>
        <taxon>Bacillati</taxon>
        <taxon>Actinomycetota</taxon>
        <taxon>Actinomycetes</taxon>
        <taxon>Actinomycetales</taxon>
        <taxon>Actinomycetaceae</taxon>
        <taxon>Nanchangia</taxon>
    </lineage>
</organism>
<dbReference type="PROSITE" id="PS51202">
    <property type="entry name" value="RCK_C"/>
    <property type="match status" value="1"/>
</dbReference>
<evidence type="ECO:0000256" key="2">
    <source>
        <dbReference type="ARBA" id="ARBA00022538"/>
    </source>
</evidence>
<feature type="domain" description="RCK C-terminal" evidence="6">
    <location>
        <begin position="133"/>
        <end position="215"/>
    </location>
</feature>
<proteinExistence type="predicted"/>
<keyword evidence="8" id="KW-1185">Reference proteome</keyword>
<keyword evidence="2" id="KW-0813">Transport</keyword>
<comment type="caution">
    <text evidence="7">The sequence shown here is derived from an EMBL/GenBank/DDBJ whole genome shotgun (WGS) entry which is preliminary data.</text>
</comment>
<evidence type="ECO:0000259" key="5">
    <source>
        <dbReference type="PROSITE" id="PS51201"/>
    </source>
</evidence>
<evidence type="ECO:0000256" key="4">
    <source>
        <dbReference type="ARBA" id="ARBA00023027"/>
    </source>
</evidence>
<dbReference type="PROSITE" id="PS51201">
    <property type="entry name" value="RCK_N"/>
    <property type="match status" value="1"/>
</dbReference>
<evidence type="ECO:0000256" key="3">
    <source>
        <dbReference type="ARBA" id="ARBA00022958"/>
    </source>
</evidence>
<protein>
    <recommendedName>
        <fullName evidence="1">Trk system potassium uptake protein TrkA</fullName>
    </recommendedName>
</protein>
<dbReference type="PANTHER" id="PTHR43833:SF8">
    <property type="entry name" value="TRK SYSTEM POTASSIUM UPTAKE PROTEIN TRKA"/>
    <property type="match status" value="1"/>
</dbReference>
<dbReference type="AlphaFoldDB" id="A0A8I0GB84"/>
<gene>
    <name evidence="7" type="ORF">H8R10_01030</name>
</gene>
<dbReference type="InterPro" id="IPR006037">
    <property type="entry name" value="RCK_C"/>
</dbReference>
<keyword evidence="3" id="KW-0630">Potassium</keyword>
<dbReference type="PANTHER" id="PTHR43833">
    <property type="entry name" value="POTASSIUM CHANNEL PROTEIN 2-RELATED-RELATED"/>
    <property type="match status" value="1"/>
</dbReference>
<dbReference type="Gene3D" id="3.40.50.720">
    <property type="entry name" value="NAD(P)-binding Rossmann-like Domain"/>
    <property type="match status" value="1"/>
</dbReference>
<dbReference type="InterPro" id="IPR050721">
    <property type="entry name" value="Trk_Ktr_HKT_K-transport"/>
</dbReference>
<dbReference type="GO" id="GO:0015079">
    <property type="term" value="F:potassium ion transmembrane transporter activity"/>
    <property type="evidence" value="ECO:0007669"/>
    <property type="project" value="InterPro"/>
</dbReference>
<evidence type="ECO:0000259" key="6">
    <source>
        <dbReference type="PROSITE" id="PS51202"/>
    </source>
</evidence>
<dbReference type="InterPro" id="IPR006036">
    <property type="entry name" value="K_uptake_TrkA"/>
</dbReference>
<dbReference type="SUPFAM" id="SSF51735">
    <property type="entry name" value="NAD(P)-binding Rossmann-fold domains"/>
    <property type="match status" value="1"/>
</dbReference>
<dbReference type="PRINTS" id="PR00335">
    <property type="entry name" value="KUPTAKETRKA"/>
</dbReference>
<dbReference type="InterPro" id="IPR036721">
    <property type="entry name" value="RCK_C_sf"/>
</dbReference>
<reference evidence="7 8" key="1">
    <citation type="submission" date="2020-08" db="EMBL/GenBank/DDBJ databases">
        <title>Winkia gen. nov., sp. nov., isolated from faeces of the Anser albifrons in China.</title>
        <authorList>
            <person name="Liu Q."/>
        </authorList>
    </citation>
    <scope>NUCLEOTIDE SEQUENCE [LARGE SCALE GENOMIC DNA]</scope>
    <source>
        <strain evidence="7 8">C62</strain>
    </source>
</reference>
<dbReference type="Gene3D" id="3.30.70.1450">
    <property type="entry name" value="Regulator of K+ conductance, C-terminal domain"/>
    <property type="match status" value="1"/>
</dbReference>
<keyword evidence="2" id="KW-0406">Ion transport</keyword>